<evidence type="ECO:0000313" key="5">
    <source>
        <dbReference type="Proteomes" id="UP000515908"/>
    </source>
</evidence>
<evidence type="ECO:0000259" key="3">
    <source>
        <dbReference type="Pfam" id="PF08241"/>
    </source>
</evidence>
<evidence type="ECO:0000256" key="2">
    <source>
        <dbReference type="ARBA" id="ARBA00022679"/>
    </source>
</evidence>
<evidence type="ECO:0000256" key="1">
    <source>
        <dbReference type="ARBA" id="ARBA00022603"/>
    </source>
</evidence>
<dbReference type="Proteomes" id="UP000515908">
    <property type="component" value="Chromosome 03"/>
</dbReference>
<dbReference type="GO" id="GO:0106335">
    <property type="term" value="F:tRNA (5-carboxymethyluridine(34)-5-O)-methyltransferase activity"/>
    <property type="evidence" value="ECO:0007669"/>
    <property type="project" value="TreeGrafter"/>
</dbReference>
<accession>A0A7G2C3P7</accession>
<dbReference type="GO" id="GO:0005737">
    <property type="term" value="C:cytoplasm"/>
    <property type="evidence" value="ECO:0007669"/>
    <property type="project" value="TreeGrafter"/>
</dbReference>
<dbReference type="InterPro" id="IPR029063">
    <property type="entry name" value="SAM-dependent_MTases_sf"/>
</dbReference>
<sequence length="186" mass="21522">MGFDYSHALLQRTQRDWVDPNVGEAVPPTEALPVTDVLCADGRRCPLRDGMADAAISIAVIHHYSTPERRKEAIQELLRVVKPDGGLALIYVWAVEEEEQTNRDGGKRKKSKKRAMDKDTGDALVRWEVHEKFDQEKKVYQRYYHFFKKGELEALALEAAREMKSACTVKESYFDRENWCILLERH</sequence>
<dbReference type="GO" id="GO:0005634">
    <property type="term" value="C:nucleus"/>
    <property type="evidence" value="ECO:0007669"/>
    <property type="project" value="TreeGrafter"/>
</dbReference>
<dbReference type="GO" id="GO:0002098">
    <property type="term" value="P:tRNA wobble uridine modification"/>
    <property type="evidence" value="ECO:0007669"/>
    <property type="project" value="TreeGrafter"/>
</dbReference>
<reference evidence="4 5" key="1">
    <citation type="submission" date="2020-08" db="EMBL/GenBank/DDBJ databases">
        <authorList>
            <person name="Newling K."/>
            <person name="Davey J."/>
            <person name="Forrester S."/>
        </authorList>
    </citation>
    <scope>NUCLEOTIDE SEQUENCE [LARGE SCALE GENOMIC DNA]</scope>
    <source>
        <strain evidence="5">Crithidia deanei Carvalho (ATCC PRA-265)</strain>
    </source>
</reference>
<dbReference type="PANTHER" id="PTHR13069:SF21">
    <property type="entry name" value="ALKYLATED DNA REPAIR PROTEIN ALKB HOMOLOG 8"/>
    <property type="match status" value="1"/>
</dbReference>
<dbReference type="Gene3D" id="3.40.50.150">
    <property type="entry name" value="Vaccinia Virus protein VP39"/>
    <property type="match status" value="1"/>
</dbReference>
<dbReference type="SUPFAM" id="SSF53335">
    <property type="entry name" value="S-adenosyl-L-methionine-dependent methyltransferases"/>
    <property type="match status" value="1"/>
</dbReference>
<proteinExistence type="predicted"/>
<dbReference type="PANTHER" id="PTHR13069">
    <property type="entry name" value="ALKYLATED DNA REPAIR PROTEIN ALKB HOMOLOG 8"/>
    <property type="match status" value="1"/>
</dbReference>
<name>A0A7G2C3P7_9TRYP</name>
<dbReference type="VEuPathDB" id="TriTrypDB:ADEAN_000186400"/>
<protein>
    <submittedName>
        <fullName evidence="4">Methyltransferase domain containing protein, putative</fullName>
    </submittedName>
</protein>
<evidence type="ECO:0000313" key="4">
    <source>
        <dbReference type="EMBL" id="CAD2214418.1"/>
    </source>
</evidence>
<dbReference type="GO" id="GO:0000049">
    <property type="term" value="F:tRNA binding"/>
    <property type="evidence" value="ECO:0007669"/>
    <property type="project" value="TreeGrafter"/>
</dbReference>
<dbReference type="InterPro" id="IPR013216">
    <property type="entry name" value="Methyltransf_11"/>
</dbReference>
<dbReference type="AlphaFoldDB" id="A0A7G2C3P7"/>
<dbReference type="OrthoDB" id="271595at2759"/>
<gene>
    <name evidence="4" type="ORF">ADEAN_000186400</name>
</gene>
<dbReference type="EMBL" id="LR877147">
    <property type="protein sequence ID" value="CAD2214418.1"/>
    <property type="molecule type" value="Genomic_DNA"/>
</dbReference>
<dbReference type="GO" id="GO:0008757">
    <property type="term" value="F:S-adenosylmethionine-dependent methyltransferase activity"/>
    <property type="evidence" value="ECO:0007669"/>
    <property type="project" value="InterPro"/>
</dbReference>
<dbReference type="GO" id="GO:0030488">
    <property type="term" value="P:tRNA methylation"/>
    <property type="evidence" value="ECO:0007669"/>
    <property type="project" value="TreeGrafter"/>
</dbReference>
<dbReference type="InterPro" id="IPR051422">
    <property type="entry name" value="AlkB_tRNA_MeTrf/Diox"/>
</dbReference>
<keyword evidence="2 4" id="KW-0808">Transferase</keyword>
<feature type="domain" description="Methyltransferase type 11" evidence="3">
    <location>
        <begin position="2"/>
        <end position="88"/>
    </location>
</feature>
<keyword evidence="5" id="KW-1185">Reference proteome</keyword>
<dbReference type="Pfam" id="PF08241">
    <property type="entry name" value="Methyltransf_11"/>
    <property type="match status" value="1"/>
</dbReference>
<organism evidence="4 5">
    <name type="scientific">Angomonas deanei</name>
    <dbReference type="NCBI Taxonomy" id="59799"/>
    <lineage>
        <taxon>Eukaryota</taxon>
        <taxon>Discoba</taxon>
        <taxon>Euglenozoa</taxon>
        <taxon>Kinetoplastea</taxon>
        <taxon>Metakinetoplastina</taxon>
        <taxon>Trypanosomatida</taxon>
        <taxon>Trypanosomatidae</taxon>
        <taxon>Strigomonadinae</taxon>
        <taxon>Angomonas</taxon>
    </lineage>
</organism>
<keyword evidence="1 4" id="KW-0489">Methyltransferase</keyword>